<evidence type="ECO:0000313" key="1">
    <source>
        <dbReference type="EMBL" id="EEX76407.1"/>
    </source>
</evidence>
<sequence>MFVHNKLPEGEFCLYLQDMHKTRIREKEGEDASLRASSSFLLGKTRYKYLKFSKS</sequence>
<reference evidence="1 2" key="1">
    <citation type="submission" date="2009-09" db="EMBL/GenBank/DDBJ databases">
        <authorList>
            <person name="Weinstock G."/>
            <person name="Sodergren E."/>
            <person name="Clifton S."/>
            <person name="Fulton L."/>
            <person name="Fulton B."/>
            <person name="Courtney L."/>
            <person name="Fronick C."/>
            <person name="Harrison M."/>
            <person name="Strong C."/>
            <person name="Farmer C."/>
            <person name="Delahaunty K."/>
            <person name="Markovic C."/>
            <person name="Hall O."/>
            <person name="Minx P."/>
            <person name="Tomlinson C."/>
            <person name="Mitreva M."/>
            <person name="Nelson J."/>
            <person name="Hou S."/>
            <person name="Wollam A."/>
            <person name="Pepin K.H."/>
            <person name="Johnson M."/>
            <person name="Bhonagiri V."/>
            <person name="Nash W.E."/>
            <person name="Warren W."/>
            <person name="Chinwalla A."/>
            <person name="Mardis E.R."/>
            <person name="Wilson R.K."/>
        </authorList>
    </citation>
    <scope>NUCLEOTIDE SEQUENCE [LARGE SCALE GENOMIC DNA]</scope>
    <source>
        <strain evidence="2">ATCC 35185 / DSM 20758 / VPI D19B-28</strain>
    </source>
</reference>
<gene>
    <name evidence="1" type="ORF">SELSPUOL_02232</name>
</gene>
<organism evidence="1 2">
    <name type="scientific">Selenomonas sputigena (strain ATCC 35185 / DSM 20758 / CCUG 44933 / VPI D19B-28)</name>
    <dbReference type="NCBI Taxonomy" id="546271"/>
    <lineage>
        <taxon>Bacteria</taxon>
        <taxon>Bacillati</taxon>
        <taxon>Bacillota</taxon>
        <taxon>Negativicutes</taxon>
        <taxon>Selenomonadales</taxon>
        <taxon>Selenomonadaceae</taxon>
        <taxon>Selenomonas</taxon>
    </lineage>
</organism>
<dbReference type="EMBL" id="ACKP02000049">
    <property type="protein sequence ID" value="EEX76407.1"/>
    <property type="molecule type" value="Genomic_DNA"/>
</dbReference>
<name>C9LXM4_SELS3</name>
<accession>C9LXM4</accession>
<dbReference type="AlphaFoldDB" id="C9LXM4"/>
<proteinExistence type="predicted"/>
<dbReference type="Proteomes" id="UP000003505">
    <property type="component" value="Unassembled WGS sequence"/>
</dbReference>
<protein>
    <submittedName>
        <fullName evidence="1">Uncharacterized protein</fullName>
    </submittedName>
</protein>
<evidence type="ECO:0000313" key="2">
    <source>
        <dbReference type="Proteomes" id="UP000003505"/>
    </source>
</evidence>
<comment type="caution">
    <text evidence="1">The sequence shown here is derived from an EMBL/GenBank/DDBJ whole genome shotgun (WGS) entry which is preliminary data.</text>
</comment>